<keyword evidence="9" id="KW-1185">Reference proteome</keyword>
<dbReference type="AlphaFoldDB" id="A0AAX6N0P8"/>
<dbReference type="InterPro" id="IPR051694">
    <property type="entry name" value="Immunoregulatory_rcpt-like"/>
</dbReference>
<feature type="signal peptide" evidence="7">
    <location>
        <begin position="1"/>
        <end position="16"/>
    </location>
</feature>
<dbReference type="GO" id="GO:0071944">
    <property type="term" value="C:cell periphery"/>
    <property type="evidence" value="ECO:0007669"/>
    <property type="project" value="UniProtKB-ARBA"/>
</dbReference>
<keyword evidence="7" id="KW-0732">Signal</keyword>
<feature type="region of interest" description="Disordered" evidence="5">
    <location>
        <begin position="129"/>
        <end position="163"/>
    </location>
</feature>
<feature type="compositionally biased region" description="Low complexity" evidence="5">
    <location>
        <begin position="129"/>
        <end position="159"/>
    </location>
</feature>
<dbReference type="GO" id="GO:0016020">
    <property type="term" value="C:membrane"/>
    <property type="evidence" value="ECO:0007669"/>
    <property type="project" value="UniProtKB-SubCell"/>
</dbReference>
<keyword evidence="4 6" id="KW-0472">Membrane</keyword>
<comment type="caution">
    <text evidence="8">The sequence shown here is derived from an EMBL/GenBank/DDBJ whole genome shotgun (WGS) entry which is preliminary data.</text>
</comment>
<evidence type="ECO:0000256" key="7">
    <source>
        <dbReference type="SAM" id="SignalP"/>
    </source>
</evidence>
<feature type="chain" id="PRO_5043533950" description="Mid2 domain-containing protein" evidence="7">
    <location>
        <begin position="17"/>
        <end position="254"/>
    </location>
</feature>
<evidence type="ECO:0000256" key="6">
    <source>
        <dbReference type="SAM" id="Phobius"/>
    </source>
</evidence>
<evidence type="ECO:0008006" key="10">
    <source>
        <dbReference type="Google" id="ProtNLM"/>
    </source>
</evidence>
<organism evidence="8 9">
    <name type="scientific">Daldinia eschscholtzii</name>
    <dbReference type="NCBI Taxonomy" id="292717"/>
    <lineage>
        <taxon>Eukaryota</taxon>
        <taxon>Fungi</taxon>
        <taxon>Dikarya</taxon>
        <taxon>Ascomycota</taxon>
        <taxon>Pezizomycotina</taxon>
        <taxon>Sordariomycetes</taxon>
        <taxon>Xylariomycetidae</taxon>
        <taxon>Xylariales</taxon>
        <taxon>Hypoxylaceae</taxon>
        <taxon>Daldinia</taxon>
    </lineage>
</organism>
<comment type="subcellular location">
    <subcellularLocation>
        <location evidence="1">Membrane</location>
        <topology evidence="1">Single-pass membrane protein</topology>
    </subcellularLocation>
</comment>
<dbReference type="EMBL" id="JBANMG010000001">
    <property type="protein sequence ID" value="KAK6958435.1"/>
    <property type="molecule type" value="Genomic_DNA"/>
</dbReference>
<keyword evidence="2 6" id="KW-0812">Transmembrane</keyword>
<evidence type="ECO:0000256" key="5">
    <source>
        <dbReference type="SAM" id="MobiDB-lite"/>
    </source>
</evidence>
<keyword evidence="3 6" id="KW-1133">Transmembrane helix</keyword>
<evidence type="ECO:0000256" key="4">
    <source>
        <dbReference type="ARBA" id="ARBA00023136"/>
    </source>
</evidence>
<accession>A0AAX6N0P8</accession>
<reference evidence="8 9" key="1">
    <citation type="journal article" date="2024" name="Front Chem Biol">
        <title>Unveiling the potential of Daldinia eschscholtzii MFLUCC 19-0629 through bioactivity and bioinformatics studies for enhanced sustainable agriculture production.</title>
        <authorList>
            <person name="Brooks S."/>
            <person name="Weaver J.A."/>
            <person name="Klomchit A."/>
            <person name="Alharthi S.A."/>
            <person name="Onlamun T."/>
            <person name="Nurani R."/>
            <person name="Vong T.K."/>
            <person name="Alberti F."/>
            <person name="Greco C."/>
        </authorList>
    </citation>
    <scope>NUCLEOTIDE SEQUENCE [LARGE SCALE GENOMIC DNA]</scope>
    <source>
        <strain evidence="8">MFLUCC 19-0629</strain>
    </source>
</reference>
<dbReference type="PANTHER" id="PTHR15549">
    <property type="entry name" value="PAIRED IMMUNOGLOBULIN-LIKE TYPE 2 RECEPTOR"/>
    <property type="match status" value="1"/>
</dbReference>
<proteinExistence type="predicted"/>
<feature type="transmembrane region" description="Helical" evidence="6">
    <location>
        <begin position="185"/>
        <end position="206"/>
    </location>
</feature>
<sequence length="254" mass="27292">MIAFLVVLTIASFSLAQFSNPPADRATWKVGDVQNISFKTEFTTFSIALWQQARDGGSATLGPIVFQTVNNAATQFTWLVQAYDFDLAVSDVFFFWMFEGDPSLQGNQSSPQMSSAFFNLSYETTDSTTTEVSPSSTSAFQAATQATTQSTTPAPSSSTIDQPGEIAQHDSVQKESGDLSSGAKAGIGISVGLVGLIIIVCVGLYIRKLKKQAVAPPIIIPQLIPQPIPQKEVWQGPPVVEIDTVQRSSHVELP</sequence>
<evidence type="ECO:0000313" key="8">
    <source>
        <dbReference type="EMBL" id="KAK6958435.1"/>
    </source>
</evidence>
<name>A0AAX6N0P8_9PEZI</name>
<evidence type="ECO:0000256" key="3">
    <source>
        <dbReference type="ARBA" id="ARBA00022989"/>
    </source>
</evidence>
<evidence type="ECO:0000313" key="9">
    <source>
        <dbReference type="Proteomes" id="UP001369815"/>
    </source>
</evidence>
<gene>
    <name evidence="8" type="ORF">Daesc_001236</name>
</gene>
<evidence type="ECO:0000256" key="1">
    <source>
        <dbReference type="ARBA" id="ARBA00004167"/>
    </source>
</evidence>
<evidence type="ECO:0000256" key="2">
    <source>
        <dbReference type="ARBA" id="ARBA00022692"/>
    </source>
</evidence>
<protein>
    <recommendedName>
        <fullName evidence="10">Mid2 domain-containing protein</fullName>
    </recommendedName>
</protein>
<dbReference type="Proteomes" id="UP001369815">
    <property type="component" value="Unassembled WGS sequence"/>
</dbReference>